<keyword evidence="3" id="KW-1185">Reference proteome</keyword>
<dbReference type="RefSeq" id="WP_186615902.1">
    <property type="nucleotide sequence ID" value="NZ_CP077089.1"/>
</dbReference>
<evidence type="ECO:0000313" key="3">
    <source>
        <dbReference type="Proteomes" id="UP000646386"/>
    </source>
</evidence>
<feature type="coiled-coil region" evidence="1">
    <location>
        <begin position="66"/>
        <end position="93"/>
    </location>
</feature>
<sequence>MRDLIKVNLQAWINRLETQDSSEIDEEYEFFLDYKLLGVATFLKQIAYEQDDLELLAISSKVEMQVLRMLQDEEKADHEREEIEEQAYELDRKVREVCIQHFYTEPAFSVDMSKYEEMITVSAESFSDPYKLSSLKKYVDAQQVLTKIYEKVKNRLWRASSIHGLVPTLKDVSEAFDVELHEIYRLADIHVSRVVTQYAKAPA</sequence>
<keyword evidence="1" id="KW-0175">Coiled coil</keyword>
<proteinExistence type="predicted"/>
<gene>
    <name evidence="2" type="ORF">HU718_004780</name>
</gene>
<protein>
    <submittedName>
        <fullName evidence="2">Uncharacterized protein</fullName>
    </submittedName>
</protein>
<reference evidence="2 3" key="2">
    <citation type="journal article" date="2021" name="Microorganisms">
        <title>The Ever-Expanding Pseudomonas Genus: Description of 43 New Species and Partition of the Pseudomonas putida Group.</title>
        <authorList>
            <person name="Girard L."/>
            <person name="Lood C."/>
            <person name="Hofte M."/>
            <person name="Vandamme P."/>
            <person name="Rokni-Zadeh H."/>
            <person name="van Noort V."/>
            <person name="Lavigne R."/>
            <person name="De Mot R."/>
        </authorList>
    </citation>
    <scope>NUCLEOTIDE SEQUENCE [LARGE SCALE GENOMIC DNA]</scope>
    <source>
        <strain evidence="2 3">ZA 5.3</strain>
    </source>
</reference>
<reference evidence="2 3" key="1">
    <citation type="journal article" date="2020" name="Microorganisms">
        <title>Reliable Identification of Environmental Pseudomonas Isolates Using the rpoD Gene.</title>
        <authorList>
            <consortium name="The Broad Institute Genome Sequencing Platform"/>
            <person name="Girard L."/>
            <person name="Lood C."/>
            <person name="Rokni-Zadeh H."/>
            <person name="van Noort V."/>
            <person name="Lavigne R."/>
            <person name="De Mot R."/>
        </authorList>
    </citation>
    <scope>NUCLEOTIDE SEQUENCE [LARGE SCALE GENOMIC DNA]</scope>
    <source>
        <strain evidence="2 3">ZA 5.3</strain>
    </source>
</reference>
<organism evidence="2 3">
    <name type="scientific">Pseudomonas tensinigenes</name>
    <dbReference type="NCBI Taxonomy" id="2745511"/>
    <lineage>
        <taxon>Bacteria</taxon>
        <taxon>Pseudomonadati</taxon>
        <taxon>Pseudomonadota</taxon>
        <taxon>Gammaproteobacteria</taxon>
        <taxon>Pseudomonadales</taxon>
        <taxon>Pseudomonadaceae</taxon>
        <taxon>Pseudomonas</taxon>
    </lineage>
</organism>
<name>A0ABX8Q017_9PSED</name>
<accession>A0ABX8Q017</accession>
<dbReference type="Proteomes" id="UP000646386">
    <property type="component" value="Chromosome"/>
</dbReference>
<evidence type="ECO:0000256" key="1">
    <source>
        <dbReference type="SAM" id="Coils"/>
    </source>
</evidence>
<dbReference type="EMBL" id="CP077089">
    <property type="protein sequence ID" value="QXI07014.1"/>
    <property type="molecule type" value="Genomic_DNA"/>
</dbReference>
<evidence type="ECO:0000313" key="2">
    <source>
        <dbReference type="EMBL" id="QXI07014.1"/>
    </source>
</evidence>